<dbReference type="Pfam" id="PF20587">
    <property type="entry name" value="DUF6789"/>
    <property type="match status" value="1"/>
</dbReference>
<reference evidence="3 4" key="1">
    <citation type="submission" date="2021-01" db="EMBL/GenBank/DDBJ databases">
        <title>Whole genome shotgun sequence of Catellatospora bangladeshensis NBRC 107357.</title>
        <authorList>
            <person name="Komaki H."/>
            <person name="Tamura T."/>
        </authorList>
    </citation>
    <scope>NUCLEOTIDE SEQUENCE [LARGE SCALE GENOMIC DNA]</scope>
    <source>
        <strain evidence="3 4">NBRC 107357</strain>
    </source>
</reference>
<comment type="caution">
    <text evidence="3">The sequence shown here is derived from an EMBL/GenBank/DDBJ whole genome shotgun (WGS) entry which is preliminary data.</text>
</comment>
<feature type="transmembrane region" description="Helical" evidence="2">
    <location>
        <begin position="158"/>
        <end position="176"/>
    </location>
</feature>
<keyword evidence="2" id="KW-0812">Transmembrane</keyword>
<gene>
    <name evidence="3" type="ORF">Cba03nite_29270</name>
</gene>
<feature type="transmembrane region" description="Helical" evidence="2">
    <location>
        <begin position="78"/>
        <end position="99"/>
    </location>
</feature>
<evidence type="ECO:0000256" key="2">
    <source>
        <dbReference type="SAM" id="Phobius"/>
    </source>
</evidence>
<protein>
    <submittedName>
        <fullName evidence="3">Uncharacterized protein</fullName>
    </submittedName>
</protein>
<feature type="transmembrane region" description="Helical" evidence="2">
    <location>
        <begin position="46"/>
        <end position="66"/>
    </location>
</feature>
<evidence type="ECO:0000313" key="4">
    <source>
        <dbReference type="Proteomes" id="UP000601223"/>
    </source>
</evidence>
<organism evidence="3 4">
    <name type="scientific">Catellatospora bangladeshensis</name>
    <dbReference type="NCBI Taxonomy" id="310355"/>
    <lineage>
        <taxon>Bacteria</taxon>
        <taxon>Bacillati</taxon>
        <taxon>Actinomycetota</taxon>
        <taxon>Actinomycetes</taxon>
        <taxon>Micromonosporales</taxon>
        <taxon>Micromonosporaceae</taxon>
        <taxon>Catellatospora</taxon>
    </lineage>
</organism>
<feature type="region of interest" description="Disordered" evidence="1">
    <location>
        <begin position="217"/>
        <end position="236"/>
    </location>
</feature>
<feature type="transmembrane region" description="Helical" evidence="2">
    <location>
        <begin position="188"/>
        <end position="207"/>
    </location>
</feature>
<dbReference type="AlphaFoldDB" id="A0A8J3JIZ6"/>
<evidence type="ECO:0000256" key="1">
    <source>
        <dbReference type="SAM" id="MobiDB-lite"/>
    </source>
</evidence>
<feature type="transmembrane region" description="Helical" evidence="2">
    <location>
        <begin position="129"/>
        <end position="151"/>
    </location>
</feature>
<feature type="transmembrane region" description="Helical" evidence="2">
    <location>
        <begin position="21"/>
        <end position="40"/>
    </location>
</feature>
<proteinExistence type="predicted"/>
<dbReference type="EMBL" id="BONF01000014">
    <property type="protein sequence ID" value="GIF81578.1"/>
    <property type="molecule type" value="Genomic_DNA"/>
</dbReference>
<name>A0A8J3JIZ6_9ACTN</name>
<keyword evidence="2" id="KW-0472">Membrane</keyword>
<dbReference type="Proteomes" id="UP000601223">
    <property type="component" value="Unassembled WGS sequence"/>
</dbReference>
<evidence type="ECO:0000313" key="3">
    <source>
        <dbReference type="EMBL" id="GIF81578.1"/>
    </source>
</evidence>
<keyword evidence="4" id="KW-1185">Reference proteome</keyword>
<dbReference type="InterPro" id="IPR046739">
    <property type="entry name" value="DUF6789"/>
</dbReference>
<keyword evidence="2" id="KW-1133">Transmembrane helix</keyword>
<sequence length="236" mass="25670">MSISPYGMPVTSGRRGFRPEWTVAAVFLASGAALLVYILSGVSLRWTFLSLGLAAVVVATAVIRRLPEPRRSRVLRRMAVGAVAGLAATLAYDAVRIALVEFAGLKLRPFEAWRLFGLALAGEDQSGPWVFWLGVAFHLCNGIAFGVAYTVAFGRRGIWPAIVWALVLESFMVSVYPGWLGLKALEEFLSVSITGHLAYGIVLGWLARHLLTSSRWREHDGDTSSGEPARPADQSR</sequence>
<accession>A0A8J3JIZ6</accession>